<feature type="region of interest" description="Disordered" evidence="1">
    <location>
        <begin position="164"/>
        <end position="186"/>
    </location>
</feature>
<dbReference type="KEGG" id="mbrn:26241219"/>
<dbReference type="UniPathway" id="UPA00143"/>
<gene>
    <name evidence="2" type="ORF">G6M90_00g095340</name>
</gene>
<sequence>MAGFAASRKKRSAEPAHDSRTESTTTSDPSSSHQRPPKRQAPSPAPNSPPARDLPGLPDNQIRDLLPIVPTSATTSPSNYGRINAENETNLDLLESMPNEVNHYRQRILRKMSGQTSTASGGEHHDTTFADPEKADEKLAADYPYDHVWPPPTIPARHHVSGARSGQAVIDLSQDDRPRSRGEVSDQTFRIRQWMQMPGTPPPPSLIGGQAGSFTGMVQVLNGLTDADNVMLAAGAMGVHIGEEVITYSTLDPVLYTPTSTKPWRGIWVGDYSGHGCEFLLINQPDDPHVTDAELGLVRDADETDEAWEKRRREAHMYRGRLEAIKLTGDPNVPRGEYTFVSDDLGPGGYVGVATDPPFAGARVVKSKGHVAATGFIQGKQMDQESLKACNPVYWEMPPLLEPIADGIGVHAGHADKYIESQLLLIGPNRLAQYWVGFGHISFFERVQVDDLIIP</sequence>
<dbReference type="RefSeq" id="XP_065987641.1">
    <property type="nucleotide sequence ID" value="XM_066131495.1"/>
</dbReference>
<feature type="compositionally biased region" description="Basic and acidic residues" evidence="1">
    <location>
        <begin position="12"/>
        <end position="21"/>
    </location>
</feature>
<accession>A0A7D5ZCX5</accession>
<evidence type="ECO:0000313" key="3">
    <source>
        <dbReference type="Proteomes" id="UP000510686"/>
    </source>
</evidence>
<evidence type="ECO:0000256" key="1">
    <source>
        <dbReference type="SAM" id="MobiDB-lite"/>
    </source>
</evidence>
<dbReference type="OrthoDB" id="722566at2759"/>
<reference evidence="2 3" key="1">
    <citation type="submission" date="2020-07" db="EMBL/GenBank/DDBJ databases">
        <title>Telomere length de novo assembly of all 7 chromosomes of the fungus, Metarhizium brunneum, using a novel assembly pipeline.</title>
        <authorList>
            <person name="Saud z."/>
            <person name="Kortsinoglou A."/>
            <person name="Kouvelis V.N."/>
            <person name="Butt T.M."/>
        </authorList>
    </citation>
    <scope>NUCLEOTIDE SEQUENCE [LARGE SCALE GENOMIC DNA]</scope>
    <source>
        <strain evidence="2 3">4556</strain>
    </source>
</reference>
<feature type="compositionally biased region" description="Basic and acidic residues" evidence="1">
    <location>
        <begin position="174"/>
        <end position="184"/>
    </location>
</feature>
<name>A0A7D5ZCX5_9HYPO</name>
<keyword evidence="3" id="KW-1185">Reference proteome</keyword>
<dbReference type="Pfam" id="PF12014">
    <property type="entry name" value="Cyclin_D1_bind"/>
    <property type="match status" value="1"/>
</dbReference>
<dbReference type="Proteomes" id="UP000510686">
    <property type="component" value="Chromosome 6"/>
</dbReference>
<dbReference type="AlphaFoldDB" id="A0A7D5ZCX5"/>
<evidence type="ECO:0000313" key="2">
    <source>
        <dbReference type="EMBL" id="QLI73289.1"/>
    </source>
</evidence>
<dbReference type="GeneID" id="26241219"/>
<dbReference type="EMBL" id="CP058937">
    <property type="protein sequence ID" value="QLI73289.1"/>
    <property type="molecule type" value="Genomic_DNA"/>
</dbReference>
<feature type="compositionally biased region" description="Low complexity" evidence="1">
    <location>
        <begin position="22"/>
        <end position="32"/>
    </location>
</feature>
<dbReference type="GO" id="GO:0016567">
    <property type="term" value="P:protein ubiquitination"/>
    <property type="evidence" value="ECO:0007669"/>
    <property type="project" value="UniProtKB-UniPathway"/>
</dbReference>
<organism evidence="2 3">
    <name type="scientific">Metarhizium brunneum</name>
    <dbReference type="NCBI Taxonomy" id="500148"/>
    <lineage>
        <taxon>Eukaryota</taxon>
        <taxon>Fungi</taxon>
        <taxon>Dikarya</taxon>
        <taxon>Ascomycota</taxon>
        <taxon>Pezizomycotina</taxon>
        <taxon>Sordariomycetes</taxon>
        <taxon>Hypocreomycetidae</taxon>
        <taxon>Hypocreales</taxon>
        <taxon>Clavicipitaceae</taxon>
        <taxon>Metarhizium</taxon>
    </lineage>
</organism>
<proteinExistence type="predicted"/>
<protein>
    <submittedName>
        <fullName evidence="2">Uncharacterized protein</fullName>
    </submittedName>
</protein>
<feature type="region of interest" description="Disordered" evidence="1">
    <location>
        <begin position="1"/>
        <end position="62"/>
    </location>
</feature>